<gene>
    <name evidence="1" type="ORF">S100892_01985</name>
</gene>
<dbReference type="Proteomes" id="UP000196118">
    <property type="component" value="Chromosome"/>
</dbReference>
<evidence type="ECO:0000313" key="2">
    <source>
        <dbReference type="Proteomes" id="UP000196118"/>
    </source>
</evidence>
<evidence type="ECO:0000313" key="1">
    <source>
        <dbReference type="EMBL" id="ARW20524.1"/>
    </source>
</evidence>
<accession>A0A1Y0VSU1</accession>
<proteinExistence type="predicted"/>
<organism evidence="1 2">
    <name type="scientific">Pediococcus pentosaceus</name>
    <dbReference type="NCBI Taxonomy" id="1255"/>
    <lineage>
        <taxon>Bacteria</taxon>
        <taxon>Bacillati</taxon>
        <taxon>Bacillota</taxon>
        <taxon>Bacilli</taxon>
        <taxon>Lactobacillales</taxon>
        <taxon>Lactobacillaceae</taxon>
        <taxon>Pediococcus</taxon>
    </lineage>
</organism>
<reference evidence="1 2" key="1">
    <citation type="submission" date="2017-05" db="EMBL/GenBank/DDBJ databases">
        <title>Genome sequence of Pediococcus pentosaceus strain SRCM100892.</title>
        <authorList>
            <person name="Cho S.H."/>
        </authorList>
    </citation>
    <scope>NUCLEOTIDE SEQUENCE [LARGE SCALE GENOMIC DNA]</scope>
    <source>
        <strain evidence="1 2">SRCM100892</strain>
    </source>
</reference>
<dbReference type="AlphaFoldDB" id="A0A1Y0VSU1"/>
<protein>
    <submittedName>
        <fullName evidence="1">Uncharacterized protein</fullName>
    </submittedName>
</protein>
<sequence length="99" mass="10922">MSVVVPIYKVRLGHSEVETPDLVLGVTNVMRGDNTVRGILKGGDDLVLSVLQARNGEALVGDQWIKFQIHDLGDQVEVKCDPSFNIADAFLKFNKKLTK</sequence>
<dbReference type="EMBL" id="CP021474">
    <property type="protein sequence ID" value="ARW20524.1"/>
    <property type="molecule type" value="Genomic_DNA"/>
</dbReference>
<name>A0A1Y0VSU1_PEDPE</name>